<keyword evidence="1" id="KW-1133">Transmembrane helix</keyword>
<gene>
    <name evidence="2" type="ORF">MBAV_005573</name>
</gene>
<evidence type="ECO:0000313" key="2">
    <source>
        <dbReference type="EMBL" id="KJU82235.1"/>
    </source>
</evidence>
<evidence type="ECO:0000313" key="3">
    <source>
        <dbReference type="Proteomes" id="UP000033423"/>
    </source>
</evidence>
<proteinExistence type="predicted"/>
<feature type="transmembrane region" description="Helical" evidence="1">
    <location>
        <begin position="117"/>
        <end position="140"/>
    </location>
</feature>
<feature type="transmembrane region" description="Helical" evidence="1">
    <location>
        <begin position="45"/>
        <end position="65"/>
    </location>
</feature>
<feature type="transmembrane region" description="Helical" evidence="1">
    <location>
        <begin position="85"/>
        <end position="105"/>
    </location>
</feature>
<sequence length="154" mass="17658">MLRHIGSIAGIVLISALSWWLYVAELKYIQVTPLLNDDIETWERLFMDGALILCYVSAVFSLFWYALAQLGLKVVDWKSAGRRTWWVGLWLGVFAVTLAIGYFHLKDTVEAGYGWAVACYVINGVLCYYLSTLLLSPVAFKYTPWGAMKVRRYW</sequence>
<dbReference type="EMBL" id="LACI01002392">
    <property type="protein sequence ID" value="KJU82235.1"/>
    <property type="molecule type" value="Genomic_DNA"/>
</dbReference>
<organism evidence="2 3">
    <name type="scientific">Candidatus Magnetobacterium bavaricum</name>
    <dbReference type="NCBI Taxonomy" id="29290"/>
    <lineage>
        <taxon>Bacteria</taxon>
        <taxon>Pseudomonadati</taxon>
        <taxon>Nitrospirota</taxon>
        <taxon>Thermodesulfovibrionia</taxon>
        <taxon>Thermodesulfovibrionales</taxon>
        <taxon>Candidatus Magnetobacteriaceae</taxon>
        <taxon>Candidatus Magnetobacterium</taxon>
    </lineage>
</organism>
<dbReference type="AlphaFoldDB" id="A0A0F3GJY0"/>
<evidence type="ECO:0000256" key="1">
    <source>
        <dbReference type="SAM" id="Phobius"/>
    </source>
</evidence>
<accession>A0A0F3GJY0</accession>
<protein>
    <submittedName>
        <fullName evidence="2">Membrane protein</fullName>
    </submittedName>
</protein>
<keyword evidence="1" id="KW-0812">Transmembrane</keyword>
<reference evidence="2 3" key="1">
    <citation type="submission" date="2015-02" db="EMBL/GenBank/DDBJ databases">
        <title>Single-cell genomics of uncultivated deep-branching MTB reveals a conserved set of magnetosome genes.</title>
        <authorList>
            <person name="Kolinko S."/>
            <person name="Richter M."/>
            <person name="Glockner F.O."/>
            <person name="Brachmann A."/>
            <person name="Schuler D."/>
        </authorList>
    </citation>
    <scope>NUCLEOTIDE SEQUENCE [LARGE SCALE GENOMIC DNA]</scope>
    <source>
        <strain evidence="2">TM-1</strain>
    </source>
</reference>
<name>A0A0F3GJY0_9BACT</name>
<dbReference type="Proteomes" id="UP000033423">
    <property type="component" value="Unassembled WGS sequence"/>
</dbReference>
<keyword evidence="1" id="KW-0472">Membrane</keyword>
<comment type="caution">
    <text evidence="2">The sequence shown here is derived from an EMBL/GenBank/DDBJ whole genome shotgun (WGS) entry which is preliminary data.</text>
</comment>
<keyword evidence="3" id="KW-1185">Reference proteome</keyword>
<feature type="transmembrane region" description="Helical" evidence="1">
    <location>
        <begin position="6"/>
        <end position="24"/>
    </location>
</feature>